<dbReference type="CDD" id="cd02758">
    <property type="entry name" value="MopB_Tetrathionate-Ra"/>
    <property type="match status" value="1"/>
</dbReference>
<comment type="cofactor">
    <cofactor evidence="1">
        <name>Mo-bis(molybdopterin guanine dinucleotide)</name>
        <dbReference type="ChEBI" id="CHEBI:60539"/>
    </cofactor>
</comment>
<feature type="signal peptide" evidence="11">
    <location>
        <begin position="1"/>
        <end position="21"/>
    </location>
</feature>
<evidence type="ECO:0000256" key="6">
    <source>
        <dbReference type="ARBA" id="ARBA00022723"/>
    </source>
</evidence>
<evidence type="ECO:0000256" key="3">
    <source>
        <dbReference type="ARBA" id="ARBA00010312"/>
    </source>
</evidence>
<dbReference type="AlphaFoldDB" id="A0A2T5VEA0"/>
<keyword evidence="6" id="KW-0479">Metal-binding</keyword>
<dbReference type="EMBL" id="QAYG01000001">
    <property type="protein sequence ID" value="PTW62077.1"/>
    <property type="molecule type" value="Genomic_DNA"/>
</dbReference>
<comment type="caution">
    <text evidence="13">The sequence shown here is derived from an EMBL/GenBank/DDBJ whole genome shotgun (WGS) entry which is preliminary data.</text>
</comment>
<comment type="cofactor">
    <cofactor evidence="2">
        <name>[4Fe-4S] cluster</name>
        <dbReference type="ChEBI" id="CHEBI:49883"/>
    </cofactor>
</comment>
<gene>
    <name evidence="13" type="ORF">C8N35_101112</name>
</gene>
<keyword evidence="4" id="KW-0004">4Fe-4S</keyword>
<evidence type="ECO:0000256" key="8">
    <source>
        <dbReference type="ARBA" id="ARBA00023002"/>
    </source>
</evidence>
<organism evidence="13 14">
    <name type="scientific">Breoghania corrubedonensis</name>
    <dbReference type="NCBI Taxonomy" id="665038"/>
    <lineage>
        <taxon>Bacteria</taxon>
        <taxon>Pseudomonadati</taxon>
        <taxon>Pseudomonadota</taxon>
        <taxon>Alphaproteobacteria</taxon>
        <taxon>Hyphomicrobiales</taxon>
        <taxon>Stappiaceae</taxon>
        <taxon>Breoghania</taxon>
    </lineage>
</organism>
<dbReference type="PROSITE" id="PS00551">
    <property type="entry name" value="MOLYBDOPTERIN_PROK_1"/>
    <property type="match status" value="1"/>
</dbReference>
<dbReference type="Gene3D" id="3.40.228.10">
    <property type="entry name" value="Dimethylsulfoxide Reductase, domain 2"/>
    <property type="match status" value="1"/>
</dbReference>
<dbReference type="GO" id="GO:0016491">
    <property type="term" value="F:oxidoreductase activity"/>
    <property type="evidence" value="ECO:0007669"/>
    <property type="project" value="UniProtKB-KW"/>
</dbReference>
<evidence type="ECO:0000313" key="14">
    <source>
        <dbReference type="Proteomes" id="UP000244081"/>
    </source>
</evidence>
<dbReference type="Pfam" id="PF00384">
    <property type="entry name" value="Molybdopterin"/>
    <property type="match status" value="1"/>
</dbReference>
<keyword evidence="7 11" id="KW-0732">Signal</keyword>
<name>A0A2T5VEA0_9HYPH</name>
<dbReference type="PROSITE" id="PS51318">
    <property type="entry name" value="TAT"/>
    <property type="match status" value="1"/>
</dbReference>
<dbReference type="InterPro" id="IPR041929">
    <property type="entry name" value="Tetrathionate-R_A_N"/>
</dbReference>
<dbReference type="RefSeq" id="WP_107987697.1">
    <property type="nucleotide sequence ID" value="NZ_QAYG01000001.1"/>
</dbReference>
<dbReference type="Gene3D" id="2.40.40.20">
    <property type="match status" value="1"/>
</dbReference>
<dbReference type="InterPro" id="IPR006656">
    <property type="entry name" value="Mopterin_OxRdtase"/>
</dbReference>
<keyword evidence="5" id="KW-0500">Molybdenum</keyword>
<evidence type="ECO:0000256" key="4">
    <source>
        <dbReference type="ARBA" id="ARBA00022485"/>
    </source>
</evidence>
<dbReference type="Pfam" id="PF01568">
    <property type="entry name" value="Molydop_binding"/>
    <property type="match status" value="1"/>
</dbReference>
<dbReference type="SUPFAM" id="SSF50692">
    <property type="entry name" value="ADC-like"/>
    <property type="match status" value="1"/>
</dbReference>
<dbReference type="PANTHER" id="PTHR43742">
    <property type="entry name" value="TRIMETHYLAMINE-N-OXIDE REDUCTASE"/>
    <property type="match status" value="1"/>
</dbReference>
<keyword evidence="8" id="KW-0560">Oxidoreductase</keyword>
<evidence type="ECO:0000256" key="1">
    <source>
        <dbReference type="ARBA" id="ARBA00001942"/>
    </source>
</evidence>
<evidence type="ECO:0000256" key="11">
    <source>
        <dbReference type="SAM" id="SignalP"/>
    </source>
</evidence>
<dbReference type="InterPro" id="IPR037946">
    <property type="entry name" value="MopB_CT_Tetrathionate"/>
</dbReference>
<reference evidence="13 14" key="1">
    <citation type="submission" date="2018-04" db="EMBL/GenBank/DDBJ databases">
        <title>Genomic Encyclopedia of Archaeal and Bacterial Type Strains, Phase II (KMG-II): from individual species to whole genera.</title>
        <authorList>
            <person name="Goeker M."/>
        </authorList>
    </citation>
    <scope>NUCLEOTIDE SEQUENCE [LARGE SCALE GENOMIC DNA]</scope>
    <source>
        <strain evidence="13 14">DSM 23382</strain>
    </source>
</reference>
<keyword evidence="9" id="KW-0408">Iron</keyword>
<comment type="similarity">
    <text evidence="3">Belongs to the prokaryotic molybdopterin-containing oxidoreductase family.</text>
</comment>
<dbReference type="InterPro" id="IPR006963">
    <property type="entry name" value="Mopterin_OxRdtase_4Fe-4S_dom"/>
</dbReference>
<dbReference type="Proteomes" id="UP000244081">
    <property type="component" value="Unassembled WGS sequence"/>
</dbReference>
<dbReference type="PROSITE" id="PS51669">
    <property type="entry name" value="4FE4S_MOW_BIS_MGD"/>
    <property type="match status" value="1"/>
</dbReference>
<evidence type="ECO:0000256" key="10">
    <source>
        <dbReference type="ARBA" id="ARBA00023014"/>
    </source>
</evidence>
<dbReference type="GO" id="GO:0051539">
    <property type="term" value="F:4 iron, 4 sulfur cluster binding"/>
    <property type="evidence" value="ECO:0007669"/>
    <property type="project" value="UniProtKB-KW"/>
</dbReference>
<evidence type="ECO:0000256" key="9">
    <source>
        <dbReference type="ARBA" id="ARBA00023004"/>
    </source>
</evidence>
<dbReference type="GO" id="GO:0043546">
    <property type="term" value="F:molybdopterin cofactor binding"/>
    <property type="evidence" value="ECO:0007669"/>
    <property type="project" value="InterPro"/>
</dbReference>
<dbReference type="InterPro" id="IPR027467">
    <property type="entry name" value="MopterinOxRdtase_cofactor_BS"/>
</dbReference>
<dbReference type="OrthoDB" id="9810782at2"/>
<evidence type="ECO:0000259" key="12">
    <source>
        <dbReference type="PROSITE" id="PS51669"/>
    </source>
</evidence>
<sequence>MTSRRTILKGAAAVGSLAAFAAGYAETGRKLVSGAWAGEKPRKDLTGNAPEPEYRIDPATGEVILNPDQQLSYAQCIGCTTQCGVRVRIDKRTGKVLRVAGNPYSPMSTDPYLPFETSVRDSFKAMAQVGEKDGMKFRSTACGRGNAVLQQVDNPRRVLKPLKRVGPRGSGQWQTISFDQLVREVVEGGDLFGEGKVAGLREIRDLKTPIDPQAPEFGPRANRLALMNCVNDGRDGLVLRWLKQGFGSNNFVRHGSYCGGAYRSGSGAMFGDFKAMPHAKPDFAEAEFILFVGTAPGNAGNPFKRVGNLVASARADGKLKYVVVDPVLNNSQSEASGERVDWLPIRPATDGALAMALMRWMFENDRINTDYLAQPSQKAAEKAGEASWTNATHLVITEPDHPRHGHFLHASDIGLAFDGEAYGEGDPVLVAGDEGPVVPDEAPAPLFFDDVVEMPAGAVRVATSLSLLRAEALSRSMADYANITGIPEARLVALATELTAHGRKAAVNSHGGMMNGSGFYNAYALMMLNTLIGNLNLKGGTMVSGGWYPDQKGPRYDLAKFPGMVKAKGVPIGRNIPFEKTSEFKRKKAAGKPYTADGPWYPNAPGLATEWISTAVNGYPYALEALIFRNTNPVYGIPGIEHLMDRLKDPKVIPLIISIDPFINESGAIADYIVPDSVMYETWGFTQPWGGVATKATTARWPVIPSKADKTPDGQPIGLESFLIATAKAMNLPGFGDAAIPDADGKLHPLNRAEDWFLRGAANVAYVGGSPVNDASDDDIALSGVSRIVEDLKAVLTEEEWRKAATIYAKGGRYENIDKSYKGEKAAHPFKAPMFVYNETLGTFRQATTGRKMPGTPAWREPEFTNGDKVSAHYPAADWPVQVVSFKSPLQNSYSIGAPALRRIVASNPALVGTGLAAQNGLKTGDRVRLTTPGGSLETVVVVRDGVAPGVVAIMHGFGHRAFGASEIRIDDQVWEADEGIGAGVLLNDIGMLDPTRTTNPGVWVDPVSGTAVRHGLPARLTRIA</sequence>
<dbReference type="PANTHER" id="PTHR43742:SF9">
    <property type="entry name" value="TETRATHIONATE REDUCTASE SUBUNIT A"/>
    <property type="match status" value="1"/>
</dbReference>
<evidence type="ECO:0000256" key="5">
    <source>
        <dbReference type="ARBA" id="ARBA00022505"/>
    </source>
</evidence>
<dbReference type="InterPro" id="IPR006657">
    <property type="entry name" value="MoPterin_dinucl-bd_dom"/>
</dbReference>
<evidence type="ECO:0000313" key="13">
    <source>
        <dbReference type="EMBL" id="PTW62077.1"/>
    </source>
</evidence>
<dbReference type="GO" id="GO:0046872">
    <property type="term" value="F:metal ion binding"/>
    <property type="evidence" value="ECO:0007669"/>
    <property type="project" value="UniProtKB-KW"/>
</dbReference>
<dbReference type="InterPro" id="IPR006311">
    <property type="entry name" value="TAT_signal"/>
</dbReference>
<keyword evidence="10" id="KW-0411">Iron-sulfur</keyword>
<feature type="chain" id="PRO_5015729748" evidence="11">
    <location>
        <begin position="22"/>
        <end position="1025"/>
    </location>
</feature>
<feature type="domain" description="4Fe-4S Mo/W bis-MGD-type" evidence="12">
    <location>
        <begin position="69"/>
        <end position="156"/>
    </location>
</feature>
<evidence type="ECO:0000256" key="2">
    <source>
        <dbReference type="ARBA" id="ARBA00001966"/>
    </source>
</evidence>
<proteinExistence type="inferred from homology"/>
<dbReference type="InterPro" id="IPR050612">
    <property type="entry name" value="Prok_Mopterin_Oxidored"/>
</dbReference>
<dbReference type="CDD" id="cd02780">
    <property type="entry name" value="MopB_CT_Tetrathionate_Arsenate-R"/>
    <property type="match status" value="1"/>
</dbReference>
<dbReference type="SUPFAM" id="SSF53706">
    <property type="entry name" value="Formate dehydrogenase/DMSO reductase, domains 1-3"/>
    <property type="match status" value="1"/>
</dbReference>
<protein>
    <submittedName>
        <fullName evidence="13">Tetrathionate reductase subunit A</fullName>
    </submittedName>
</protein>
<accession>A0A2T5VEA0</accession>
<dbReference type="InterPro" id="IPR009010">
    <property type="entry name" value="Asp_de-COase-like_dom_sf"/>
</dbReference>
<dbReference type="Gene3D" id="3.40.50.740">
    <property type="match status" value="1"/>
</dbReference>
<dbReference type="Gene3D" id="3.30.200.210">
    <property type="match status" value="1"/>
</dbReference>
<keyword evidence="14" id="KW-1185">Reference proteome</keyword>
<dbReference type="SMART" id="SM00926">
    <property type="entry name" value="Molybdop_Fe4S4"/>
    <property type="match status" value="1"/>
</dbReference>
<evidence type="ECO:0000256" key="7">
    <source>
        <dbReference type="ARBA" id="ARBA00022729"/>
    </source>
</evidence>